<keyword evidence="1" id="KW-0472">Membrane</keyword>
<protein>
    <submittedName>
        <fullName evidence="2">Uncharacterized protein</fullName>
    </submittedName>
</protein>
<gene>
    <name evidence="2" type="ORF">FAM23169_02152</name>
</gene>
<sequence length="54" mass="6174">MDVLLRFFNSFLVNLIFIDVAFLFIDFSLEYLSKSEKIGIFATALIGAFVFVAF</sequence>
<evidence type="ECO:0000256" key="1">
    <source>
        <dbReference type="SAM" id="Phobius"/>
    </source>
</evidence>
<organism evidence="2 3">
    <name type="scientific">Lentilactobacillus parabuchneri</name>
    <dbReference type="NCBI Taxonomy" id="152331"/>
    <lineage>
        <taxon>Bacteria</taxon>
        <taxon>Bacillati</taxon>
        <taxon>Bacillota</taxon>
        <taxon>Bacilli</taxon>
        <taxon>Lactobacillales</taxon>
        <taxon>Lactobacillaceae</taxon>
        <taxon>Lentilactobacillus</taxon>
    </lineage>
</organism>
<keyword evidence="1" id="KW-0812">Transmembrane</keyword>
<feature type="transmembrane region" description="Helical" evidence="1">
    <location>
        <begin position="6"/>
        <end position="25"/>
    </location>
</feature>
<keyword evidence="3" id="KW-1185">Reference proteome</keyword>
<accession>A0A1X1FCN0</accession>
<dbReference type="Proteomes" id="UP000193009">
    <property type="component" value="Unassembled WGS sequence"/>
</dbReference>
<evidence type="ECO:0000313" key="2">
    <source>
        <dbReference type="EMBL" id="ORN26008.1"/>
    </source>
</evidence>
<comment type="caution">
    <text evidence="2">The sequence shown here is derived from an EMBL/GenBank/DDBJ whole genome shotgun (WGS) entry which is preliminary data.</text>
</comment>
<dbReference type="EMBL" id="MSBD01000049">
    <property type="protein sequence ID" value="ORN26008.1"/>
    <property type="molecule type" value="Genomic_DNA"/>
</dbReference>
<name>A0A1X1FCN0_9LACO</name>
<proteinExistence type="predicted"/>
<reference evidence="2 3" key="1">
    <citation type="journal article" date="2017" name="Front. Microbiol.">
        <title>The Histidine Decarboxylase Gene Cluster of Lactobacillus parabuchneri Was Gained by Horizontal Gene Transfer and Is Mobile within the Species.</title>
        <authorList>
            <person name="Wuthrich D."/>
            <person name="Berthoud H."/>
            <person name="Wechsler D."/>
            <person name="Eugster E."/>
            <person name="Irmler S."/>
            <person name="Bruggmann R."/>
        </authorList>
    </citation>
    <scope>NUCLEOTIDE SEQUENCE [LARGE SCALE GENOMIC DNA]</scope>
    <source>
        <strain evidence="2 3">FAM23169</strain>
    </source>
</reference>
<keyword evidence="1" id="KW-1133">Transmembrane helix</keyword>
<dbReference type="AlphaFoldDB" id="A0A1X1FCN0"/>
<evidence type="ECO:0000313" key="3">
    <source>
        <dbReference type="Proteomes" id="UP000193009"/>
    </source>
</evidence>
<feature type="transmembrane region" description="Helical" evidence="1">
    <location>
        <begin position="37"/>
        <end position="53"/>
    </location>
</feature>